<dbReference type="RefSeq" id="WP_377125412.1">
    <property type="nucleotide sequence ID" value="NZ_JBHRSD010000025.1"/>
</dbReference>
<organism evidence="2 3">
    <name type="scientific">Pseudoalteromonas fenneropenaei</name>
    <dbReference type="NCBI Taxonomy" id="1737459"/>
    <lineage>
        <taxon>Bacteria</taxon>
        <taxon>Pseudomonadati</taxon>
        <taxon>Pseudomonadota</taxon>
        <taxon>Gammaproteobacteria</taxon>
        <taxon>Alteromonadales</taxon>
        <taxon>Pseudoalteromonadaceae</taxon>
        <taxon>Pseudoalteromonas</taxon>
    </lineage>
</organism>
<gene>
    <name evidence="2" type="ORF">ACFOEE_14025</name>
</gene>
<protein>
    <submittedName>
        <fullName evidence="2">Internalin</fullName>
    </submittedName>
</protein>
<feature type="chain" id="PRO_5045259027" evidence="1">
    <location>
        <begin position="27"/>
        <end position="409"/>
    </location>
</feature>
<dbReference type="EMBL" id="JBHRSD010000025">
    <property type="protein sequence ID" value="MFC3033641.1"/>
    <property type="molecule type" value="Genomic_DNA"/>
</dbReference>
<reference evidence="3" key="1">
    <citation type="journal article" date="2019" name="Int. J. Syst. Evol. Microbiol.">
        <title>The Global Catalogue of Microorganisms (GCM) 10K type strain sequencing project: providing services to taxonomists for standard genome sequencing and annotation.</title>
        <authorList>
            <consortium name="The Broad Institute Genomics Platform"/>
            <consortium name="The Broad Institute Genome Sequencing Center for Infectious Disease"/>
            <person name="Wu L."/>
            <person name="Ma J."/>
        </authorList>
    </citation>
    <scope>NUCLEOTIDE SEQUENCE [LARGE SCALE GENOMIC DNA]</scope>
    <source>
        <strain evidence="3">KCTC 42730</strain>
    </source>
</reference>
<comment type="caution">
    <text evidence="2">The sequence shown here is derived from an EMBL/GenBank/DDBJ whole genome shotgun (WGS) entry which is preliminary data.</text>
</comment>
<name>A0ABV7CMH2_9GAMM</name>
<evidence type="ECO:0000256" key="1">
    <source>
        <dbReference type="SAM" id="SignalP"/>
    </source>
</evidence>
<proteinExistence type="predicted"/>
<keyword evidence="3" id="KW-1185">Reference proteome</keyword>
<evidence type="ECO:0000313" key="3">
    <source>
        <dbReference type="Proteomes" id="UP001595453"/>
    </source>
</evidence>
<accession>A0ABV7CMH2</accession>
<keyword evidence="1" id="KW-0732">Signal</keyword>
<evidence type="ECO:0000313" key="2">
    <source>
        <dbReference type="EMBL" id="MFC3033641.1"/>
    </source>
</evidence>
<dbReference type="Proteomes" id="UP001595453">
    <property type="component" value="Unassembled WGS sequence"/>
</dbReference>
<feature type="signal peptide" evidence="1">
    <location>
        <begin position="1"/>
        <end position="26"/>
    </location>
</feature>
<sequence>MINNVKPLACALAAGLATCAMSASYAATPNHTSGSELDTLSLGTAYHTEKEGYFALQSVLGQVDESYGNTEMDFVVGVDMSYTQLSNMLDGNLGAALDVPVIKVGVGASYAKQNAADNYTGTYTLFLSLKPKKRLLVADPITGYRPSEAALNLVNDNPGDKFNTIGNEFVSALEYGSQVMVTLKFQYKNDEDKVKWGGQLGVDWAGKVSVSGKLQKVDADVKRNIKVTVSALQLGGDPTQLLKVIPNQLVNCTMENPTPCFEVFKNSIDYLKTNYVNQFSSLDNYNVSKVFTTNYKESGPSLKALVPDDVYPGKSILTKLALKNMSDDWVEAIMDNRRADNLINYYGSELNSAQRSALEQIRDNAQFNSFILADAVAYCKRNPIGNYCRDRELQTQSRVNQYERHWLEL</sequence>